<dbReference type="EMBL" id="DAAFRD010000020">
    <property type="protein sequence ID" value="HAB1148954.1"/>
    <property type="molecule type" value="Genomic_DNA"/>
</dbReference>
<evidence type="ECO:0000313" key="6">
    <source>
        <dbReference type="EMBL" id="HAB2480162.1"/>
    </source>
</evidence>
<dbReference type="EMBL" id="AAMFQI010000026">
    <property type="protein sequence ID" value="EDG8814154.1"/>
    <property type="molecule type" value="Genomic_DNA"/>
</dbReference>
<evidence type="ECO:0000313" key="2">
    <source>
        <dbReference type="EMBL" id="EDB4992554.1"/>
    </source>
</evidence>
<dbReference type="EMBL" id="DAARBW010000026">
    <property type="protein sequence ID" value="HAE1791228.1"/>
    <property type="molecule type" value="Genomic_DNA"/>
</dbReference>
<evidence type="ECO:0000313" key="9">
    <source>
        <dbReference type="EMBL" id="HAE1791228.1"/>
    </source>
</evidence>
<evidence type="ECO:0000313" key="1">
    <source>
        <dbReference type="EMBL" id="ECB2368621.1"/>
    </source>
</evidence>
<dbReference type="EMBL" id="AAHWXU010000025">
    <property type="protein sequence ID" value="ECB2368621.1"/>
    <property type="molecule type" value="Genomic_DNA"/>
</dbReference>
<evidence type="ECO:0000313" key="10">
    <source>
        <dbReference type="EMBL" id="HAE7795041.1"/>
    </source>
</evidence>
<dbReference type="EMBL" id="DAAGCM010000020">
    <property type="protein sequence ID" value="HAB2480162.1"/>
    <property type="molecule type" value="Genomic_DNA"/>
</dbReference>
<comment type="caution">
    <text evidence="7">The sequence shown here is derived from an EMBL/GenBank/DDBJ whole genome shotgun (WGS) entry which is preliminary data.</text>
</comment>
<evidence type="ECO:0000313" key="3">
    <source>
        <dbReference type="EMBL" id="EDG8814154.1"/>
    </source>
</evidence>
<reference evidence="7" key="4">
    <citation type="submission" date="2019-02" db="EMBL/GenBank/DDBJ databases">
        <authorList>
            <consortium name="NCBI Pathogen Detection Project"/>
        </authorList>
    </citation>
    <scope>NUCLEOTIDE SEQUENCE</scope>
    <source>
        <strain evidence="10">2009K-1553</strain>
        <strain evidence="9">2009K-1559</strain>
        <strain evidence="6">ILBSalm5410165</strain>
        <strain evidence="7">ILBSalm5410205</strain>
        <strain evidence="8">P5</strain>
        <strain evidence="5">SE A</strain>
    </source>
</reference>
<reference evidence="1" key="3">
    <citation type="submission" date="2019-02" db="EMBL/GenBank/DDBJ databases">
        <authorList>
            <person name="Ashton P.M."/>
            <person name="Dallman T."/>
            <person name="Nair S."/>
            <person name="De Pinna E."/>
            <person name="Peters T."/>
            <person name="Grant K."/>
        </authorList>
    </citation>
    <scope>NUCLEOTIDE SEQUENCE</scope>
    <source>
        <strain evidence="2">110976</strain>
        <strain evidence="4">364196</strain>
        <strain evidence="1">673595</strain>
    </source>
</reference>
<reference evidence="7" key="1">
    <citation type="journal article" date="2018" name="Genome Biol.">
        <title>SKESA: strategic k-mer extension for scrupulous assemblies.</title>
        <authorList>
            <person name="Souvorov A."/>
            <person name="Agarwala R."/>
            <person name="Lipman D.J."/>
        </authorList>
    </citation>
    <scope>NUCLEOTIDE SEQUENCE</scope>
    <source>
        <strain evidence="10">2009K-1553</strain>
        <strain evidence="9">2009K-1559</strain>
        <strain evidence="6">ILBSalm5410165</strain>
        <strain evidence="7">ILBSalm5410205</strain>
        <strain evidence="8">P5</strain>
        <strain evidence="5">SE A</strain>
    </source>
</reference>
<organism evidence="7">
    <name type="scientific">Salmonella enteritidis</name>
    <dbReference type="NCBI Taxonomy" id="149539"/>
    <lineage>
        <taxon>Bacteria</taxon>
        <taxon>Pseudomonadati</taxon>
        <taxon>Pseudomonadota</taxon>
        <taxon>Gammaproteobacteria</taxon>
        <taxon>Enterobacterales</taxon>
        <taxon>Enterobacteriaceae</taxon>
        <taxon>Salmonella</taxon>
    </lineage>
</organism>
<evidence type="ECO:0000313" key="5">
    <source>
        <dbReference type="EMBL" id="HAB1148954.1"/>
    </source>
</evidence>
<dbReference type="EMBL" id="AALNRG010000023">
    <property type="protein sequence ID" value="EDB4992554.1"/>
    <property type="molecule type" value="Genomic_DNA"/>
</dbReference>
<evidence type="ECO:0000313" key="4">
    <source>
        <dbReference type="EMBL" id="EDH6707689.1"/>
    </source>
</evidence>
<name>A0A3Y8IT47_SALEN</name>
<accession>A0A3Y8IT47</accession>
<dbReference type="AlphaFoldDB" id="A0A3Y8IT47"/>
<protein>
    <submittedName>
        <fullName evidence="7">Uncharacterized protein</fullName>
    </submittedName>
</protein>
<reference evidence="3" key="2">
    <citation type="submission" date="2018-07" db="EMBL/GenBank/DDBJ databases">
        <authorList>
            <consortium name="PulseNet: The National Subtyping Network for Foodborne Disease Surveillance"/>
            <person name="Tarr C.L."/>
            <person name="Trees E."/>
            <person name="Katz L.S."/>
            <person name="Carleton-Romer H.A."/>
            <person name="Stroika S."/>
            <person name="Kucerova Z."/>
            <person name="Roache K.F."/>
            <person name="Sabol A.L."/>
            <person name="Besser J."/>
            <person name="Gerner-Smidt P."/>
        </authorList>
    </citation>
    <scope>NUCLEOTIDE SEQUENCE</scope>
    <source>
        <strain evidence="3">PNUSAS012872</strain>
    </source>
</reference>
<evidence type="ECO:0000313" key="8">
    <source>
        <dbReference type="EMBL" id="HAB2715281.1"/>
    </source>
</evidence>
<proteinExistence type="predicted"/>
<dbReference type="Proteomes" id="UP000839577">
    <property type="component" value="Unassembled WGS sequence"/>
</dbReference>
<dbReference type="RefSeq" id="WP_071530671.1">
    <property type="nucleotide sequence ID" value="NZ_CP023476.1"/>
</dbReference>
<sequence>MQSFFFRSEPPTQGRKTQKARLSVGFFVPAVQVFFRFSPSFWGFSFSFFVASNAAGRVGQQLNVVTGIFINPIFSVS</sequence>
<dbReference type="EMBL" id="DAAGDZ010000019">
    <property type="protein sequence ID" value="HAB2715281.1"/>
    <property type="molecule type" value="Genomic_DNA"/>
</dbReference>
<dbReference type="EMBL" id="DAAGDN010000019">
    <property type="protein sequence ID" value="HAB2661203.1"/>
    <property type="molecule type" value="Genomic_DNA"/>
</dbReference>
<dbReference type="EMBL" id="DAATAN010000028">
    <property type="protein sequence ID" value="HAE7795041.1"/>
    <property type="molecule type" value="Genomic_DNA"/>
</dbReference>
<evidence type="ECO:0000313" key="7">
    <source>
        <dbReference type="EMBL" id="HAB2661203.1"/>
    </source>
</evidence>
<gene>
    <name evidence="2" type="ORF">A9C99_22580</name>
    <name evidence="3" type="ORF">B9673_22005</name>
    <name evidence="4" type="ORF">CB498_22340</name>
    <name evidence="1" type="ORF">EVU69_23320</name>
    <name evidence="9" type="ORF">G3V00_004525</name>
    <name evidence="10" type="ORF">G4P65_004549</name>
    <name evidence="5" type="ORF">GI618_23090</name>
    <name evidence="6" type="ORF">GJE61_23180</name>
    <name evidence="7" type="ORF">GJE87_23020</name>
    <name evidence="8" type="ORF">GJF01_23185</name>
</gene>
<dbReference type="EMBL" id="AAMIKG010000026">
    <property type="protein sequence ID" value="EDH6707689.1"/>
    <property type="molecule type" value="Genomic_DNA"/>
</dbReference>